<gene>
    <name evidence="4" type="ORF">ENN47_01725</name>
</gene>
<organism evidence="4">
    <name type="scientific">Mesotoga infera</name>
    <dbReference type="NCBI Taxonomy" id="1236046"/>
    <lineage>
        <taxon>Bacteria</taxon>
        <taxon>Thermotogati</taxon>
        <taxon>Thermotogota</taxon>
        <taxon>Thermotogae</taxon>
        <taxon>Kosmotogales</taxon>
        <taxon>Kosmotogaceae</taxon>
        <taxon>Mesotoga</taxon>
    </lineage>
</organism>
<dbReference type="NCBIfam" id="TIGR00723">
    <property type="entry name" value="ttdB_fumA_fumB"/>
    <property type="match status" value="1"/>
</dbReference>
<dbReference type="SUPFAM" id="SSF117457">
    <property type="entry name" value="FumA C-terminal domain-like"/>
    <property type="match status" value="1"/>
</dbReference>
<comment type="similarity">
    <text evidence="1">Belongs to the class-I fumarase family.</text>
</comment>
<keyword evidence="2" id="KW-0456">Lyase</keyword>
<protein>
    <submittedName>
        <fullName evidence="4">TRZ/ATZ family protein</fullName>
    </submittedName>
</protein>
<dbReference type="Pfam" id="PF05683">
    <property type="entry name" value="Fumerase_C"/>
    <property type="match status" value="1"/>
</dbReference>
<dbReference type="Proteomes" id="UP000886198">
    <property type="component" value="Unassembled WGS sequence"/>
</dbReference>
<evidence type="ECO:0000256" key="2">
    <source>
        <dbReference type="ARBA" id="ARBA00023239"/>
    </source>
</evidence>
<accession>A0A7C1H4W1</accession>
<dbReference type="InterPro" id="IPR036660">
    <property type="entry name" value="Fe-S_hydroAse_TtdB_cat_sf"/>
</dbReference>
<feature type="domain" description="Fe-S hydro-lyase tartrate dehydratase beta-type catalytic" evidence="3">
    <location>
        <begin position="2"/>
        <end position="163"/>
    </location>
</feature>
<evidence type="ECO:0000256" key="1">
    <source>
        <dbReference type="ARBA" id="ARBA00008876"/>
    </source>
</evidence>
<dbReference type="PANTHER" id="PTHR43351">
    <property type="entry name" value="L(+)-TARTRATE DEHYDRATASE SUBUNIT BETA"/>
    <property type="match status" value="1"/>
</dbReference>
<evidence type="ECO:0000313" key="4">
    <source>
        <dbReference type="EMBL" id="HDP76906.1"/>
    </source>
</evidence>
<dbReference type="AlphaFoldDB" id="A0A7C1H4W1"/>
<dbReference type="EMBL" id="DSBT01000054">
    <property type="protein sequence ID" value="HDP76906.1"/>
    <property type="molecule type" value="Genomic_DNA"/>
</dbReference>
<comment type="caution">
    <text evidence="4">The sequence shown here is derived from an EMBL/GenBank/DDBJ whole genome shotgun (WGS) entry which is preliminary data.</text>
</comment>
<dbReference type="GO" id="GO:0016836">
    <property type="term" value="F:hydro-lyase activity"/>
    <property type="evidence" value="ECO:0007669"/>
    <property type="project" value="InterPro"/>
</dbReference>
<reference evidence="4" key="1">
    <citation type="journal article" date="2020" name="mSystems">
        <title>Genome- and Community-Level Interaction Insights into Carbon Utilization and Element Cycling Functions of Hydrothermarchaeota in Hydrothermal Sediment.</title>
        <authorList>
            <person name="Zhou Z."/>
            <person name="Liu Y."/>
            <person name="Xu W."/>
            <person name="Pan J."/>
            <person name="Luo Z.H."/>
            <person name="Li M."/>
        </authorList>
    </citation>
    <scope>NUCLEOTIDE SEQUENCE [LARGE SCALE GENOMIC DNA]</scope>
    <source>
        <strain evidence="4">SpSt-1179</strain>
    </source>
</reference>
<proteinExistence type="inferred from homology"/>
<name>A0A7C1H4W1_9BACT</name>
<dbReference type="Gene3D" id="3.20.130.10">
    <property type="entry name" value="Fe-S hydro-lyase, tartrate dehydratase beta-type, catalytic domain"/>
    <property type="match status" value="1"/>
</dbReference>
<sequence length="166" mass="18226">MKIEELRVGDELDYSGEFLVMRDAAQKRLSMMIEKNEELPINLDKRIVFYAGPAKSVNDLFGAIGPTTSNRMDSFLEMLYLKGVLATVGKGKRSRIAVSLCKNYGRVYFLAPSGAAAALAGTILSMKVLAFEDLGAEAIFSTMVKDFPLYVAIDSLGNDVFDTHVK</sequence>
<dbReference type="InterPro" id="IPR004647">
    <property type="entry name" value="Fe-S_hydro-lyase_TtdB-typ_cat"/>
</dbReference>
<evidence type="ECO:0000259" key="3">
    <source>
        <dbReference type="Pfam" id="PF05683"/>
    </source>
</evidence>
<dbReference type="PANTHER" id="PTHR43351:SF2">
    <property type="entry name" value="L(+)-TARTRATE DEHYDRATASE SUBUNIT BETA-RELATED"/>
    <property type="match status" value="1"/>
</dbReference>